<dbReference type="EMBL" id="JBHMEW010000007">
    <property type="protein sequence ID" value="MFB9210345.1"/>
    <property type="molecule type" value="Genomic_DNA"/>
</dbReference>
<keyword evidence="1" id="KW-0732">Signal</keyword>
<sequence>MKNLVKGFNVVLLSVGALFAGISFAQAQGELQYHRSNDKTGLAVFESPKTAEEPFDGIKVKVGGDFAIQFQGLDQSNDQGNLVELGSNFNLPTANLNLDVQLQEGVKLHMRTYLSSKHHTEAWVKGGHLQIDKLDFVSPGFLGGLMEYTTILIGLDEVNYGDAHFRRTDNGRAIYNPFVGNYIMDSFTTEAFGEVRVQKSGFLGVLGITNGKLNQSVAVNDNTDNKISFFGKLGYDDEVAEDLRLRLTGSWYINNGTSTGTYLYGGDRAGSRYYKVMETLDGDGSDFEGRFNPRFRQLTAIQINPFVQFKGLEFFGIYEVASDSDEQGGGSFTQLGGELLYRFGGDEQFYLGGRYNQVKGEMTSDANSMDINRVNFGGGWYMTKNIVTKIEYVNQKYEGFDAESKYSGGEFNGINIEAAISF</sequence>
<evidence type="ECO:0000313" key="2">
    <source>
        <dbReference type="EMBL" id="MFB9210345.1"/>
    </source>
</evidence>
<accession>A0ABV5J0K5</accession>
<reference evidence="2 3" key="1">
    <citation type="submission" date="2024-09" db="EMBL/GenBank/DDBJ databases">
        <authorList>
            <person name="Sun Q."/>
            <person name="Mori K."/>
        </authorList>
    </citation>
    <scope>NUCLEOTIDE SEQUENCE [LARGE SCALE GENOMIC DNA]</scope>
    <source>
        <strain evidence="2 3">CECT 7682</strain>
    </source>
</reference>
<name>A0ABV5J0K5_9BACT</name>
<proteinExistence type="predicted"/>
<feature type="chain" id="PRO_5046830065" description="Phosphate-selective porin O and P" evidence="1">
    <location>
        <begin position="28"/>
        <end position="422"/>
    </location>
</feature>
<feature type="signal peptide" evidence="1">
    <location>
        <begin position="1"/>
        <end position="27"/>
    </location>
</feature>
<keyword evidence="3" id="KW-1185">Reference proteome</keyword>
<dbReference type="Proteomes" id="UP001589654">
    <property type="component" value="Unassembled WGS sequence"/>
</dbReference>
<protein>
    <recommendedName>
        <fullName evidence="4">Phosphate-selective porin O and P</fullName>
    </recommendedName>
</protein>
<evidence type="ECO:0000313" key="3">
    <source>
        <dbReference type="Proteomes" id="UP001589654"/>
    </source>
</evidence>
<comment type="caution">
    <text evidence="2">The sequence shown here is derived from an EMBL/GenBank/DDBJ whole genome shotgun (WGS) entry which is preliminary data.</text>
</comment>
<evidence type="ECO:0000256" key="1">
    <source>
        <dbReference type="SAM" id="SignalP"/>
    </source>
</evidence>
<organism evidence="2 3">
    <name type="scientific">Echinicola jeungdonensis</name>
    <dbReference type="NCBI Taxonomy" id="709343"/>
    <lineage>
        <taxon>Bacteria</taxon>
        <taxon>Pseudomonadati</taxon>
        <taxon>Bacteroidota</taxon>
        <taxon>Cytophagia</taxon>
        <taxon>Cytophagales</taxon>
        <taxon>Cyclobacteriaceae</taxon>
        <taxon>Echinicola</taxon>
    </lineage>
</organism>
<dbReference type="SUPFAM" id="SSF56935">
    <property type="entry name" value="Porins"/>
    <property type="match status" value="1"/>
</dbReference>
<gene>
    <name evidence="2" type="ORF">ACFFUR_00875</name>
</gene>
<dbReference type="RefSeq" id="WP_290246209.1">
    <property type="nucleotide sequence ID" value="NZ_JAUFQT010000001.1"/>
</dbReference>
<evidence type="ECO:0008006" key="4">
    <source>
        <dbReference type="Google" id="ProtNLM"/>
    </source>
</evidence>